<dbReference type="EMBL" id="CAADFD010000020">
    <property type="protein sequence ID" value="VFJ54882.1"/>
    <property type="molecule type" value="Genomic_DNA"/>
</dbReference>
<evidence type="ECO:0000313" key="1">
    <source>
        <dbReference type="EMBL" id="VFJ54882.1"/>
    </source>
</evidence>
<evidence type="ECO:0000313" key="2">
    <source>
        <dbReference type="EMBL" id="VFJ57948.1"/>
    </source>
</evidence>
<dbReference type="AlphaFoldDB" id="A0A450SVG0"/>
<sequence>MLVALGHIEIFFAKTRQFMGPKHHFDPFLEDMDLRVVVVFAGKKSDAVDEDDSVFEAGQTNDPGKLFILDGPAMEPSRKFIDLFLHGLRGDCVLDFPGTGMRASAGSRQTIYRASAWE</sequence>
<reference evidence="2" key="1">
    <citation type="submission" date="2019-02" db="EMBL/GenBank/DDBJ databases">
        <authorList>
            <person name="Gruber-Vodicka R. H."/>
            <person name="Seah K. B. B."/>
        </authorList>
    </citation>
    <scope>NUCLEOTIDE SEQUENCE</scope>
    <source>
        <strain evidence="1">BECK_BZ106</strain>
        <strain evidence="2">BECK_BZ15</strain>
    </source>
</reference>
<proteinExistence type="predicted"/>
<name>A0A450SVG0_9GAMM</name>
<dbReference type="EMBL" id="CAADEW010000076">
    <property type="protein sequence ID" value="VFJ57948.1"/>
    <property type="molecule type" value="Genomic_DNA"/>
</dbReference>
<gene>
    <name evidence="2" type="ORF">BECKFW1821A_GA0114235_107619</name>
    <name evidence="1" type="ORF">BECKFW1821B_GA0114236_102035</name>
</gene>
<organism evidence="2">
    <name type="scientific">Candidatus Kentrum sp. FW</name>
    <dbReference type="NCBI Taxonomy" id="2126338"/>
    <lineage>
        <taxon>Bacteria</taxon>
        <taxon>Pseudomonadati</taxon>
        <taxon>Pseudomonadota</taxon>
        <taxon>Gammaproteobacteria</taxon>
        <taxon>Candidatus Kentrum</taxon>
    </lineage>
</organism>
<accession>A0A450SVG0</accession>
<protein>
    <submittedName>
        <fullName evidence="2">Uncharacterized protein</fullName>
    </submittedName>
</protein>